<protein>
    <submittedName>
        <fullName evidence="2">Uncharacterized protein</fullName>
    </submittedName>
</protein>
<organism evidence="2 3">
    <name type="scientific">Sordaria brevicollis</name>
    <dbReference type="NCBI Taxonomy" id="83679"/>
    <lineage>
        <taxon>Eukaryota</taxon>
        <taxon>Fungi</taxon>
        <taxon>Dikarya</taxon>
        <taxon>Ascomycota</taxon>
        <taxon>Pezizomycotina</taxon>
        <taxon>Sordariomycetes</taxon>
        <taxon>Sordariomycetidae</taxon>
        <taxon>Sordariales</taxon>
        <taxon>Sordariaceae</taxon>
        <taxon>Sordaria</taxon>
    </lineage>
</organism>
<keyword evidence="3" id="KW-1185">Reference proteome</keyword>
<feature type="region of interest" description="Disordered" evidence="1">
    <location>
        <begin position="191"/>
        <end position="211"/>
    </location>
</feature>
<comment type="caution">
    <text evidence="2">The sequence shown here is derived from an EMBL/GenBank/DDBJ whole genome shotgun (WGS) entry which is preliminary data.</text>
</comment>
<gene>
    <name evidence="2" type="ORF">B0T20DRAFT_26578</name>
</gene>
<name>A0AAE0UGJ2_SORBR</name>
<feature type="region of interest" description="Disordered" evidence="1">
    <location>
        <begin position="150"/>
        <end position="173"/>
    </location>
</feature>
<sequence length="275" mass="30529">MCQKLYRQRIFCPGDTHKQLEIIRPVSKNATSLSLLEYLSEDDGDEIDNANNSGSNCDCERVITYWARPVVDYALEAICEGCIAEEREMVERVLGLKRAIAEMEADEEAREVGEEEYGSWDGHNKDGKGYGEAVPFGMMLEGGYEKFVVDGDGDEDGDGYEEGDEEGDGYEDAAASNARLARARDIYGEQEAVSGHEPEYPNLEGAGKSADGVEVLPSPVAKDISAPGFVPVDNFDERWRRESVGGKESSSHVEDQYARCKCSSRLIEFKRTEEY</sequence>
<dbReference type="EMBL" id="JAUTDP010000001">
    <property type="protein sequence ID" value="KAK3403446.1"/>
    <property type="molecule type" value="Genomic_DNA"/>
</dbReference>
<evidence type="ECO:0000313" key="3">
    <source>
        <dbReference type="Proteomes" id="UP001281003"/>
    </source>
</evidence>
<reference evidence="2" key="2">
    <citation type="submission" date="2023-07" db="EMBL/GenBank/DDBJ databases">
        <authorList>
            <consortium name="Lawrence Berkeley National Laboratory"/>
            <person name="Haridas S."/>
            <person name="Hensen N."/>
            <person name="Bonometti L."/>
            <person name="Westerberg I."/>
            <person name="Brannstrom I.O."/>
            <person name="Guillou S."/>
            <person name="Cros-Aarteil S."/>
            <person name="Calhoun S."/>
            <person name="Kuo A."/>
            <person name="Mondo S."/>
            <person name="Pangilinan J."/>
            <person name="Riley R."/>
            <person name="LaButti K."/>
            <person name="Andreopoulos B."/>
            <person name="Lipzen A."/>
            <person name="Chen C."/>
            <person name="Yanf M."/>
            <person name="Daum C."/>
            <person name="Ng V."/>
            <person name="Clum A."/>
            <person name="Steindorff A."/>
            <person name="Ohm R."/>
            <person name="Martin F."/>
            <person name="Silar P."/>
            <person name="Natvig D."/>
            <person name="Lalanne C."/>
            <person name="Gautier V."/>
            <person name="Ament-velasquez S.L."/>
            <person name="Kruys A."/>
            <person name="Hutchinson M.I."/>
            <person name="Powell A.J."/>
            <person name="Barry K."/>
            <person name="Miller A.N."/>
            <person name="Grigoriev I.V."/>
            <person name="Debuchy R."/>
            <person name="Gladieux P."/>
            <person name="Thoren M.H."/>
            <person name="Johannesson H."/>
        </authorList>
    </citation>
    <scope>NUCLEOTIDE SEQUENCE</scope>
    <source>
        <strain evidence="2">FGSC 1904</strain>
    </source>
</reference>
<reference evidence="2" key="1">
    <citation type="journal article" date="2023" name="Mol. Phylogenet. Evol.">
        <title>Genome-scale phylogeny and comparative genomics of the fungal order Sordariales.</title>
        <authorList>
            <person name="Hensen N."/>
            <person name="Bonometti L."/>
            <person name="Westerberg I."/>
            <person name="Brannstrom I.O."/>
            <person name="Guillou S."/>
            <person name="Cros-Aarteil S."/>
            <person name="Calhoun S."/>
            <person name="Haridas S."/>
            <person name="Kuo A."/>
            <person name="Mondo S."/>
            <person name="Pangilinan J."/>
            <person name="Riley R."/>
            <person name="LaButti K."/>
            <person name="Andreopoulos B."/>
            <person name="Lipzen A."/>
            <person name="Chen C."/>
            <person name="Yan M."/>
            <person name="Daum C."/>
            <person name="Ng V."/>
            <person name="Clum A."/>
            <person name="Steindorff A."/>
            <person name="Ohm R.A."/>
            <person name="Martin F."/>
            <person name="Silar P."/>
            <person name="Natvig D.O."/>
            <person name="Lalanne C."/>
            <person name="Gautier V."/>
            <person name="Ament-Velasquez S.L."/>
            <person name="Kruys A."/>
            <person name="Hutchinson M.I."/>
            <person name="Powell A.J."/>
            <person name="Barry K."/>
            <person name="Miller A.N."/>
            <person name="Grigoriev I.V."/>
            <person name="Debuchy R."/>
            <person name="Gladieux P."/>
            <person name="Hiltunen Thoren M."/>
            <person name="Johannesson H."/>
        </authorList>
    </citation>
    <scope>NUCLEOTIDE SEQUENCE</scope>
    <source>
        <strain evidence="2">FGSC 1904</strain>
    </source>
</reference>
<dbReference type="Proteomes" id="UP001281003">
    <property type="component" value="Unassembled WGS sequence"/>
</dbReference>
<evidence type="ECO:0000256" key="1">
    <source>
        <dbReference type="SAM" id="MobiDB-lite"/>
    </source>
</evidence>
<evidence type="ECO:0000313" key="2">
    <source>
        <dbReference type="EMBL" id="KAK3403446.1"/>
    </source>
</evidence>
<dbReference type="AlphaFoldDB" id="A0AAE0UGJ2"/>
<accession>A0AAE0UGJ2</accession>
<proteinExistence type="predicted"/>
<feature type="compositionally biased region" description="Acidic residues" evidence="1">
    <location>
        <begin position="151"/>
        <end position="171"/>
    </location>
</feature>